<dbReference type="STRING" id="320771.Cflav_PD1349"/>
<evidence type="ECO:0000313" key="2">
    <source>
        <dbReference type="EMBL" id="EEF58110.1"/>
    </source>
</evidence>
<gene>
    <name evidence="2" type="ORF">Cflav_PD1349</name>
</gene>
<organism evidence="2 3">
    <name type="scientific">Pedosphaera parvula (strain Ellin514)</name>
    <dbReference type="NCBI Taxonomy" id="320771"/>
    <lineage>
        <taxon>Bacteria</taxon>
        <taxon>Pseudomonadati</taxon>
        <taxon>Verrucomicrobiota</taxon>
        <taxon>Pedosphaerae</taxon>
        <taxon>Pedosphaerales</taxon>
        <taxon>Pedosphaeraceae</taxon>
        <taxon>Pedosphaera</taxon>
    </lineage>
</organism>
<proteinExistence type="predicted"/>
<accession>B9XQ13</accession>
<keyword evidence="1" id="KW-1133">Transmembrane helix</keyword>
<keyword evidence="1" id="KW-0812">Transmembrane</keyword>
<dbReference type="AlphaFoldDB" id="B9XQ13"/>
<feature type="transmembrane region" description="Helical" evidence="1">
    <location>
        <begin position="46"/>
        <end position="65"/>
    </location>
</feature>
<protein>
    <submittedName>
        <fullName evidence="2">Uncharacterized protein</fullName>
    </submittedName>
</protein>
<sequence length="82" mass="9442">MRKGDRHLAASAYERAIALGSPQAAILTRHANELHEFIRESRKQDYPYYAIIGLGLLVIAYYIYAKIRGRQKKNREVDAFGF</sequence>
<dbReference type="Proteomes" id="UP000003688">
    <property type="component" value="Unassembled WGS sequence"/>
</dbReference>
<evidence type="ECO:0000256" key="1">
    <source>
        <dbReference type="SAM" id="Phobius"/>
    </source>
</evidence>
<comment type="caution">
    <text evidence="2">The sequence shown here is derived from an EMBL/GenBank/DDBJ whole genome shotgun (WGS) entry which is preliminary data.</text>
</comment>
<dbReference type="EMBL" id="ABOX02000050">
    <property type="protein sequence ID" value="EEF58110.1"/>
    <property type="molecule type" value="Genomic_DNA"/>
</dbReference>
<keyword evidence="3" id="KW-1185">Reference proteome</keyword>
<evidence type="ECO:0000313" key="3">
    <source>
        <dbReference type="Proteomes" id="UP000003688"/>
    </source>
</evidence>
<reference evidence="2 3" key="1">
    <citation type="journal article" date="2011" name="J. Bacteriol.">
        <title>Genome sequence of 'Pedosphaera parvula' Ellin514, an aerobic Verrucomicrobial isolate from pasture soil.</title>
        <authorList>
            <person name="Kant R."/>
            <person name="van Passel M.W."/>
            <person name="Sangwan P."/>
            <person name="Palva A."/>
            <person name="Lucas S."/>
            <person name="Copeland A."/>
            <person name="Lapidus A."/>
            <person name="Glavina Del Rio T."/>
            <person name="Dalin E."/>
            <person name="Tice H."/>
            <person name="Bruce D."/>
            <person name="Goodwin L."/>
            <person name="Pitluck S."/>
            <person name="Chertkov O."/>
            <person name="Larimer F.W."/>
            <person name="Land M.L."/>
            <person name="Hauser L."/>
            <person name="Brettin T.S."/>
            <person name="Detter J.C."/>
            <person name="Han S."/>
            <person name="de Vos W.M."/>
            <person name="Janssen P.H."/>
            <person name="Smidt H."/>
        </authorList>
    </citation>
    <scope>NUCLEOTIDE SEQUENCE [LARGE SCALE GENOMIC DNA]</scope>
    <source>
        <strain evidence="2 3">Ellin514</strain>
    </source>
</reference>
<keyword evidence="1" id="KW-0472">Membrane</keyword>
<name>B9XQ13_PEDPL</name>